<accession>A0A327PT38</accession>
<name>A0A327PT38_9BACT</name>
<sequence length="517" mass="58353">MRLLFFMIAANFMITSCINEEPDIPLDEFSKNKETVLVKNWFNDNKTTLRLPMGGTNFRTESQELILPFFEKEPDWNKFHHYYFPDGREVFEINLDNDEFYIPSSSEDENTLKNGAIQNIMFVKDPLEECFDPLIVRYFPDDASSARDFNDLYYLAIDEKWSGWIDLFSYDEHHLIGFRIDQGTKVSSRTLSQESQLGSESSSSAKMVYECTETITDWYQITTVAGSSSSLEYLDTTFSKECEWVDMGGGPTGDGVVGGGGGSSPSGPNPYIPPVIPAPKLIIEIDLTVAKHPRVNCIVGKLQMSDFVQGIASFVKTGDLTRNSVIKLGSLGINGPNGHTKMKSGGIIEITINRDNLDKRSDLVIARTILHELTHAEIYAALKANGETALDGDFGKNFDKFINVFYGSDDFNLGGDQHHRYMAENLMGKMSEALMNIHNYQFPQDYQSLNDLVKRNGDYPNGVTVEFYKNIFWSGFKDTFAFAQMEEIKTNFPISSPYEKFARDQYTSTLLTKTCGN</sequence>
<evidence type="ECO:0000313" key="1">
    <source>
        <dbReference type="EMBL" id="RAI95338.1"/>
    </source>
</evidence>
<keyword evidence="2" id="KW-1185">Reference proteome</keyword>
<gene>
    <name evidence="1" type="ORF">LV83_00589</name>
</gene>
<reference evidence="1 2" key="1">
    <citation type="submission" date="2018-06" db="EMBL/GenBank/DDBJ databases">
        <title>Genomic Encyclopedia of Archaeal and Bacterial Type Strains, Phase II (KMG-II): from individual species to whole genera.</title>
        <authorList>
            <person name="Goeker M."/>
        </authorList>
    </citation>
    <scope>NUCLEOTIDE SEQUENCE [LARGE SCALE GENOMIC DNA]</scope>
    <source>
        <strain evidence="1 2">DSM 23446</strain>
    </source>
</reference>
<dbReference type="PROSITE" id="PS51257">
    <property type="entry name" value="PROKAR_LIPOPROTEIN"/>
    <property type="match status" value="1"/>
</dbReference>
<dbReference type="EMBL" id="QLLK01000001">
    <property type="protein sequence ID" value="RAI95338.1"/>
    <property type="molecule type" value="Genomic_DNA"/>
</dbReference>
<evidence type="ECO:0000313" key="2">
    <source>
        <dbReference type="Proteomes" id="UP000249610"/>
    </source>
</evidence>
<dbReference type="Proteomes" id="UP000249610">
    <property type="component" value="Unassembled WGS sequence"/>
</dbReference>
<comment type="caution">
    <text evidence="1">The sequence shown here is derived from an EMBL/GenBank/DDBJ whole genome shotgun (WGS) entry which is preliminary data.</text>
</comment>
<protein>
    <recommendedName>
        <fullName evidence="3">SprT-like family protein</fullName>
    </recommendedName>
</protein>
<proteinExistence type="predicted"/>
<evidence type="ECO:0008006" key="3">
    <source>
        <dbReference type="Google" id="ProtNLM"/>
    </source>
</evidence>
<organism evidence="1 2">
    <name type="scientific">Algoriphagus yeomjeoni</name>
    <dbReference type="NCBI Taxonomy" id="291403"/>
    <lineage>
        <taxon>Bacteria</taxon>
        <taxon>Pseudomonadati</taxon>
        <taxon>Bacteroidota</taxon>
        <taxon>Cytophagia</taxon>
        <taxon>Cytophagales</taxon>
        <taxon>Cyclobacteriaceae</taxon>
        <taxon>Algoriphagus</taxon>
    </lineage>
</organism>
<dbReference type="AlphaFoldDB" id="A0A327PT38"/>